<dbReference type="PANTHER" id="PTHR33470">
    <property type="entry name" value="OS01G0164075 PROTEIN"/>
    <property type="match status" value="1"/>
</dbReference>
<proteinExistence type="predicted"/>
<keyword evidence="1 2" id="KW-0732">Signal</keyword>
<keyword evidence="4" id="KW-1185">Reference proteome</keyword>
<sequence>MGATSRSLPLAFSVFLVSLVVVSATDYEYKPEKSSSEKMLTQVIGIQGTILCKTGSQLIPIKDAIARITCLAVDRKGYETAPFSILSNPANAKGYYFATLSPAELEQGWRLTECKVFLEKSPVKSCNVPTDVNNGKTGATLSSPRLLKTMNLYSIPAFIYTPETPAAAAIPPVSRGY</sequence>
<dbReference type="EMBL" id="JAUIZM010000005">
    <property type="protein sequence ID" value="KAK1385108.1"/>
    <property type="molecule type" value="Genomic_DNA"/>
</dbReference>
<dbReference type="GO" id="GO:0009723">
    <property type="term" value="P:response to ethylene"/>
    <property type="evidence" value="ECO:0007669"/>
    <property type="project" value="TreeGrafter"/>
</dbReference>
<comment type="caution">
    <text evidence="3">The sequence shown here is derived from an EMBL/GenBank/DDBJ whole genome shotgun (WGS) entry which is preliminary data.</text>
</comment>
<evidence type="ECO:0000256" key="1">
    <source>
        <dbReference type="ARBA" id="ARBA00022729"/>
    </source>
</evidence>
<dbReference type="AlphaFoldDB" id="A0AAD8IID9"/>
<organism evidence="3 4">
    <name type="scientific">Heracleum sosnowskyi</name>
    <dbReference type="NCBI Taxonomy" id="360622"/>
    <lineage>
        <taxon>Eukaryota</taxon>
        <taxon>Viridiplantae</taxon>
        <taxon>Streptophyta</taxon>
        <taxon>Embryophyta</taxon>
        <taxon>Tracheophyta</taxon>
        <taxon>Spermatophyta</taxon>
        <taxon>Magnoliopsida</taxon>
        <taxon>eudicotyledons</taxon>
        <taxon>Gunneridae</taxon>
        <taxon>Pentapetalae</taxon>
        <taxon>asterids</taxon>
        <taxon>campanulids</taxon>
        <taxon>Apiales</taxon>
        <taxon>Apiaceae</taxon>
        <taxon>Apioideae</taxon>
        <taxon>apioid superclade</taxon>
        <taxon>Tordylieae</taxon>
        <taxon>Tordyliinae</taxon>
        <taxon>Heracleum</taxon>
    </lineage>
</organism>
<dbReference type="Pfam" id="PF01190">
    <property type="entry name" value="Pollen_Ole_e_1"/>
    <property type="match status" value="1"/>
</dbReference>
<feature type="chain" id="PRO_5042273938" evidence="2">
    <location>
        <begin position="25"/>
        <end position="177"/>
    </location>
</feature>
<gene>
    <name evidence="3" type="ORF">POM88_022843</name>
</gene>
<feature type="signal peptide" evidence="2">
    <location>
        <begin position="1"/>
        <end position="24"/>
    </location>
</feature>
<dbReference type="GO" id="GO:0071944">
    <property type="term" value="C:cell periphery"/>
    <property type="evidence" value="ECO:0007669"/>
    <property type="project" value="TreeGrafter"/>
</dbReference>
<name>A0AAD8IID9_9APIA</name>
<evidence type="ECO:0000313" key="3">
    <source>
        <dbReference type="EMBL" id="KAK1385108.1"/>
    </source>
</evidence>
<accession>A0AAD8IID9</accession>
<dbReference type="PANTHER" id="PTHR33470:SF40">
    <property type="entry name" value="PROTEIN SEED AND ROOT HAIR PROTECTIVE PROTEIN"/>
    <property type="match status" value="1"/>
</dbReference>
<evidence type="ECO:0000256" key="2">
    <source>
        <dbReference type="SAM" id="SignalP"/>
    </source>
</evidence>
<reference evidence="3" key="2">
    <citation type="submission" date="2023-05" db="EMBL/GenBank/DDBJ databases">
        <authorList>
            <person name="Schelkunov M.I."/>
        </authorList>
    </citation>
    <scope>NUCLEOTIDE SEQUENCE</scope>
    <source>
        <strain evidence="3">Hsosn_3</strain>
        <tissue evidence="3">Leaf</tissue>
    </source>
</reference>
<evidence type="ECO:0000313" key="4">
    <source>
        <dbReference type="Proteomes" id="UP001237642"/>
    </source>
</evidence>
<dbReference type="Proteomes" id="UP001237642">
    <property type="component" value="Unassembled WGS sequence"/>
</dbReference>
<reference evidence="3" key="1">
    <citation type="submission" date="2023-02" db="EMBL/GenBank/DDBJ databases">
        <title>Genome of toxic invasive species Heracleum sosnowskyi carries increased number of genes despite the absence of recent whole-genome duplications.</title>
        <authorList>
            <person name="Schelkunov M."/>
            <person name="Shtratnikova V."/>
            <person name="Makarenko M."/>
            <person name="Klepikova A."/>
            <person name="Omelchenko D."/>
            <person name="Novikova G."/>
            <person name="Obukhova E."/>
            <person name="Bogdanov V."/>
            <person name="Penin A."/>
            <person name="Logacheva M."/>
        </authorList>
    </citation>
    <scope>NUCLEOTIDE SEQUENCE</scope>
    <source>
        <strain evidence="3">Hsosn_3</strain>
        <tissue evidence="3">Leaf</tissue>
    </source>
</reference>
<protein>
    <submittedName>
        <fullName evidence="3">Proline-rich protein 3-like</fullName>
    </submittedName>
</protein>